<evidence type="ECO:0000256" key="5">
    <source>
        <dbReference type="HAMAP-Rule" id="MF_00376"/>
    </source>
</evidence>
<keyword evidence="8" id="KW-1185">Reference proteome</keyword>
<reference evidence="7 8" key="1">
    <citation type="journal article" date="2014" name="Nat. Commun.">
        <title>Physiological and genomic features of highly alkaliphilic hydrogen-utilizing Betaproteobacteria from a continental serpentinizing site.</title>
        <authorList>
            <person name="Suzuki S."/>
            <person name="Kuenen J.G."/>
            <person name="Schipper K."/>
            <person name="van der Velde S."/>
            <person name="Ishii S."/>
            <person name="Wu A."/>
            <person name="Sorokin D.Y."/>
            <person name="Tenney A."/>
            <person name="Meng X.Y."/>
            <person name="Morrill P.L."/>
            <person name="Kamagata Y."/>
            <person name="Muyzer G."/>
            <person name="Nealson K.H."/>
        </authorList>
    </citation>
    <scope>NUCLEOTIDE SEQUENCE [LARGE SCALE GENOMIC DNA]</scope>
    <source>
        <strain evidence="7 8">A1</strain>
    </source>
</reference>
<dbReference type="SUPFAM" id="SSF52540">
    <property type="entry name" value="P-loop containing nucleoside triphosphate hydrolases"/>
    <property type="match status" value="1"/>
</dbReference>
<dbReference type="Proteomes" id="UP000067461">
    <property type="component" value="Chromosome"/>
</dbReference>
<dbReference type="AlphaFoldDB" id="A0A060NH32"/>
<proteinExistence type="inferred from homology"/>
<dbReference type="OrthoDB" id="9812943at2"/>
<comment type="pathway">
    <text evidence="5">Cofactor biosynthesis; coenzyme A biosynthesis; CoA from (R)-pantothenate: step 5/5.</text>
</comment>
<dbReference type="InterPro" id="IPR027417">
    <property type="entry name" value="P-loop_NTPase"/>
</dbReference>
<keyword evidence="5 7" id="KW-0418">Kinase</keyword>
<comment type="subcellular location">
    <subcellularLocation>
        <location evidence="5">Cytoplasm</location>
    </subcellularLocation>
</comment>
<keyword evidence="5" id="KW-0808">Transferase</keyword>
<gene>
    <name evidence="5" type="primary">coaE</name>
    <name evidence="7" type="ORF">SRAA_0121</name>
</gene>
<dbReference type="HAMAP" id="MF_00376">
    <property type="entry name" value="Dephospho_CoA_kinase"/>
    <property type="match status" value="1"/>
</dbReference>
<dbReference type="InterPro" id="IPR001977">
    <property type="entry name" value="Depp_CoAkinase"/>
</dbReference>
<accession>A0A060NH32</accession>
<keyword evidence="5" id="KW-0963">Cytoplasm</keyword>
<dbReference type="EMBL" id="AP014568">
    <property type="protein sequence ID" value="BAO79975.1"/>
    <property type="molecule type" value="Genomic_DNA"/>
</dbReference>
<evidence type="ECO:0000256" key="6">
    <source>
        <dbReference type="NCBIfam" id="TIGR00152"/>
    </source>
</evidence>
<dbReference type="EC" id="2.7.1.24" evidence="5 6"/>
<feature type="binding site" evidence="5">
    <location>
        <begin position="18"/>
        <end position="23"/>
    </location>
    <ligand>
        <name>ATP</name>
        <dbReference type="ChEBI" id="CHEBI:30616"/>
    </ligand>
</feature>
<dbReference type="PANTHER" id="PTHR10695:SF46">
    <property type="entry name" value="BIFUNCTIONAL COENZYME A SYNTHASE-RELATED"/>
    <property type="match status" value="1"/>
</dbReference>
<comment type="similarity">
    <text evidence="1 5">Belongs to the CoaE family.</text>
</comment>
<evidence type="ECO:0000313" key="7">
    <source>
        <dbReference type="EMBL" id="BAO79975.1"/>
    </source>
</evidence>
<organism evidence="7 8">
    <name type="scientific">Serpentinimonas raichei</name>
    <dbReference type="NCBI Taxonomy" id="1458425"/>
    <lineage>
        <taxon>Bacteria</taxon>
        <taxon>Pseudomonadati</taxon>
        <taxon>Pseudomonadota</taxon>
        <taxon>Betaproteobacteria</taxon>
        <taxon>Burkholderiales</taxon>
        <taxon>Comamonadaceae</taxon>
        <taxon>Serpentinimonas</taxon>
    </lineage>
</organism>
<dbReference type="RefSeq" id="WP_045530312.1">
    <property type="nucleotide sequence ID" value="NZ_AP014568.1"/>
</dbReference>
<dbReference type="STRING" id="1458425.SRAA_0121"/>
<protein>
    <recommendedName>
        <fullName evidence="5 6">Dephospho-CoA kinase</fullName>
        <ecNumber evidence="5 6">2.7.1.24</ecNumber>
    </recommendedName>
    <alternativeName>
        <fullName evidence="5">Dephosphocoenzyme A kinase</fullName>
    </alternativeName>
</protein>
<keyword evidence="2 5" id="KW-0547">Nucleotide-binding</keyword>
<dbReference type="GO" id="GO:0005737">
    <property type="term" value="C:cytoplasm"/>
    <property type="evidence" value="ECO:0007669"/>
    <property type="project" value="UniProtKB-SubCell"/>
</dbReference>
<evidence type="ECO:0000256" key="1">
    <source>
        <dbReference type="ARBA" id="ARBA00009018"/>
    </source>
</evidence>
<evidence type="ECO:0000256" key="4">
    <source>
        <dbReference type="ARBA" id="ARBA00022993"/>
    </source>
</evidence>
<name>A0A060NH32_9BURK</name>
<comment type="function">
    <text evidence="5">Catalyzes the phosphorylation of the 3'-hydroxyl group of dephosphocoenzyme A to form coenzyme A.</text>
</comment>
<keyword evidence="3 5" id="KW-0067">ATP-binding</keyword>
<dbReference type="NCBIfam" id="TIGR00152">
    <property type="entry name" value="dephospho-CoA kinase"/>
    <property type="match status" value="1"/>
</dbReference>
<comment type="catalytic activity">
    <reaction evidence="5">
        <text>3'-dephospho-CoA + ATP = ADP + CoA + H(+)</text>
        <dbReference type="Rhea" id="RHEA:18245"/>
        <dbReference type="ChEBI" id="CHEBI:15378"/>
        <dbReference type="ChEBI" id="CHEBI:30616"/>
        <dbReference type="ChEBI" id="CHEBI:57287"/>
        <dbReference type="ChEBI" id="CHEBI:57328"/>
        <dbReference type="ChEBI" id="CHEBI:456216"/>
        <dbReference type="EC" id="2.7.1.24"/>
    </reaction>
</comment>
<dbReference type="CDD" id="cd02022">
    <property type="entry name" value="DPCK"/>
    <property type="match status" value="1"/>
</dbReference>
<dbReference type="Pfam" id="PF01121">
    <property type="entry name" value="CoaE"/>
    <property type="match status" value="1"/>
</dbReference>
<keyword evidence="4 5" id="KW-0173">Coenzyme A biosynthesis</keyword>
<dbReference type="HOGENOM" id="CLU_057180_1_2_4"/>
<evidence type="ECO:0000256" key="2">
    <source>
        <dbReference type="ARBA" id="ARBA00022741"/>
    </source>
</evidence>
<dbReference type="GO" id="GO:0015937">
    <property type="term" value="P:coenzyme A biosynthetic process"/>
    <property type="evidence" value="ECO:0007669"/>
    <property type="project" value="UniProtKB-UniRule"/>
</dbReference>
<dbReference type="GO" id="GO:0004140">
    <property type="term" value="F:dephospho-CoA kinase activity"/>
    <property type="evidence" value="ECO:0007669"/>
    <property type="project" value="UniProtKB-UniRule"/>
</dbReference>
<dbReference type="Gene3D" id="3.40.50.300">
    <property type="entry name" value="P-loop containing nucleotide triphosphate hydrolases"/>
    <property type="match status" value="1"/>
</dbReference>
<dbReference type="PROSITE" id="PS51219">
    <property type="entry name" value="DPCK"/>
    <property type="match status" value="1"/>
</dbReference>
<dbReference type="GO" id="GO:0005524">
    <property type="term" value="F:ATP binding"/>
    <property type="evidence" value="ECO:0007669"/>
    <property type="project" value="UniProtKB-UniRule"/>
</dbReference>
<sequence length="212" mass="22710">MRAHPQLPWRIGLTGGIGSGKSTVVAMLQALGAPVLDADALARACTAPGGAAIEPIRATFGPAFIGPDGALDRDQMRALVFAQPAARQRLEAIVHPLVRAAIEQACAQIRQQGRSDCVVLDLPLLAESPHWREQVDAVWVVDCTPETQTARVLQRNGWPLAQVQAVLAAQASRAERLALADVVLDNDAPTTLAQLQAQVQRAYAEQRHQFGL</sequence>
<dbReference type="PANTHER" id="PTHR10695">
    <property type="entry name" value="DEPHOSPHO-COA KINASE-RELATED"/>
    <property type="match status" value="1"/>
</dbReference>
<dbReference type="KEGG" id="cbaa:SRAA_0121"/>
<dbReference type="UniPathway" id="UPA00241">
    <property type="reaction ID" value="UER00356"/>
</dbReference>
<evidence type="ECO:0000256" key="3">
    <source>
        <dbReference type="ARBA" id="ARBA00022840"/>
    </source>
</evidence>
<evidence type="ECO:0000313" key="8">
    <source>
        <dbReference type="Proteomes" id="UP000067461"/>
    </source>
</evidence>